<dbReference type="PANTHER" id="PTHR40078">
    <property type="entry name" value="INTEGRAL MEMBRANE PROTEIN-RELATED"/>
    <property type="match status" value="1"/>
</dbReference>
<feature type="transmembrane region" description="Helical" evidence="1">
    <location>
        <begin position="181"/>
        <end position="200"/>
    </location>
</feature>
<feature type="transmembrane region" description="Helical" evidence="1">
    <location>
        <begin position="47"/>
        <end position="70"/>
    </location>
</feature>
<name>A0A7I8DKS1_9FIRM</name>
<dbReference type="AlphaFoldDB" id="A0A7I8DKS1"/>
<evidence type="ECO:0000313" key="3">
    <source>
        <dbReference type="Proteomes" id="UP000515703"/>
    </source>
</evidence>
<feature type="transmembrane region" description="Helical" evidence="1">
    <location>
        <begin position="9"/>
        <end position="27"/>
    </location>
</feature>
<reference evidence="2 3" key="2">
    <citation type="submission" date="2020-08" db="EMBL/GenBank/DDBJ databases">
        <authorList>
            <person name="Ueki A."/>
            <person name="Tonouchi A."/>
        </authorList>
    </citation>
    <scope>NUCLEOTIDE SEQUENCE [LARGE SCALE GENOMIC DNA]</scope>
    <source>
        <strain evidence="2 3">CTTW</strain>
    </source>
</reference>
<evidence type="ECO:0000256" key="1">
    <source>
        <dbReference type="SAM" id="Phobius"/>
    </source>
</evidence>
<dbReference type="Proteomes" id="UP000515703">
    <property type="component" value="Chromosome"/>
</dbReference>
<dbReference type="PANTHER" id="PTHR40078:SF1">
    <property type="entry name" value="INTEGRAL MEMBRANE PROTEIN"/>
    <property type="match status" value="1"/>
</dbReference>
<protein>
    <submittedName>
        <fullName evidence="2">Membrane protein</fullName>
    </submittedName>
</protein>
<gene>
    <name evidence="2" type="ORF">bsdcttw_19630</name>
</gene>
<keyword evidence="1" id="KW-0812">Transmembrane</keyword>
<dbReference type="Pfam" id="PF19700">
    <property type="entry name" value="DUF6198"/>
    <property type="match status" value="1"/>
</dbReference>
<accession>A0A7I8DKS1</accession>
<feature type="transmembrane region" description="Helical" evidence="1">
    <location>
        <begin position="158"/>
        <end position="175"/>
    </location>
</feature>
<proteinExistence type="predicted"/>
<feature type="transmembrane region" description="Helical" evidence="1">
    <location>
        <begin position="105"/>
        <end position="127"/>
    </location>
</feature>
<feature type="transmembrane region" description="Helical" evidence="1">
    <location>
        <begin position="82"/>
        <end position="99"/>
    </location>
</feature>
<keyword evidence="1" id="KW-0472">Membrane</keyword>
<organism evidence="2 3">
    <name type="scientific">Anaerocolumna chitinilytica</name>
    <dbReference type="NCBI Taxonomy" id="1727145"/>
    <lineage>
        <taxon>Bacteria</taxon>
        <taxon>Bacillati</taxon>
        <taxon>Bacillota</taxon>
        <taxon>Clostridia</taxon>
        <taxon>Lachnospirales</taxon>
        <taxon>Lachnospiraceae</taxon>
        <taxon>Anaerocolumna</taxon>
    </lineage>
</organism>
<keyword evidence="3" id="KW-1185">Reference proteome</keyword>
<dbReference type="EMBL" id="AP023368">
    <property type="protein sequence ID" value="BCJ98922.1"/>
    <property type="molecule type" value="Genomic_DNA"/>
</dbReference>
<keyword evidence="1" id="KW-1133">Transmembrane helix</keyword>
<dbReference type="KEGG" id="acht:bsdcttw_19630"/>
<evidence type="ECO:0000313" key="2">
    <source>
        <dbReference type="EMBL" id="BCJ98922.1"/>
    </source>
</evidence>
<dbReference type="InterPro" id="IPR038750">
    <property type="entry name" value="YczE/YyaS-like"/>
</dbReference>
<sequence length="217" mass="24429">MKMEKVKRYVIFMVGIFINSLGVSLITKANLGTSPISSIPYVLSLNFPFSPGNFTIFFSLLLILLQLLILRNNFKPEHLLQVPVSIVFGYFIDLCMALFKDVQPGWYITKILCLLAGCFILGIGVYMEVLADVVMLPGEAFVRAVVFRWKTEFGITKIAFDITMAVSAGVLSFCYEKRLYGVREGTIVAAVLVGFTARFIGRQQVIRRSTYPKEKKK</sequence>
<reference evidence="2 3" key="1">
    <citation type="submission" date="2020-08" db="EMBL/GenBank/DDBJ databases">
        <title>Draft genome sequencing of an Anaerocolumna strain isolated from anoxic soil subjected to BSD treatment.</title>
        <authorList>
            <person name="Uek A."/>
            <person name="Tonouchi A."/>
        </authorList>
    </citation>
    <scope>NUCLEOTIDE SEQUENCE [LARGE SCALE GENOMIC DNA]</scope>
    <source>
        <strain evidence="2 3">CTTW</strain>
    </source>
</reference>